<dbReference type="Proteomes" id="UP000095283">
    <property type="component" value="Unplaced"/>
</dbReference>
<sequence>MTRCRSLKDKNRQGNYGVVPTVRVLNSAFIADPENPRRVHYCQPKSAARALIYRDVITACNSFRRKTSCETTGHIRRNIMASISKPDYDDFEPAEKRVLMETLAVEYGAGLDTLRRTIQRNRVKSIPSLVMGNIDTSKYRCVTDGEHLLLKDDDNMILVAICSLFNNIFVILNLVNLFGDGRVKQIPEEVQGTGSSQLYTPLRGQAPLIPHDVKLITDFEIQAIDAIKSTLGVEVLGYEMNSKGISGCGTSFQRLQNAIVYATTSCWAIECFGATEDSSY</sequence>
<keyword evidence="1" id="KW-1133">Transmembrane helix</keyword>
<dbReference type="AlphaFoldDB" id="A0A1I7XNA6"/>
<organism evidence="2 3">
    <name type="scientific">Heterorhabditis bacteriophora</name>
    <name type="common">Entomopathogenic nematode worm</name>
    <dbReference type="NCBI Taxonomy" id="37862"/>
    <lineage>
        <taxon>Eukaryota</taxon>
        <taxon>Metazoa</taxon>
        <taxon>Ecdysozoa</taxon>
        <taxon>Nematoda</taxon>
        <taxon>Chromadorea</taxon>
        <taxon>Rhabditida</taxon>
        <taxon>Rhabditina</taxon>
        <taxon>Rhabditomorpha</taxon>
        <taxon>Strongyloidea</taxon>
        <taxon>Heterorhabditidae</taxon>
        <taxon>Heterorhabditis</taxon>
    </lineage>
</organism>
<keyword evidence="1" id="KW-0812">Transmembrane</keyword>
<keyword evidence="2" id="KW-1185">Reference proteome</keyword>
<reference evidence="3" key="1">
    <citation type="submission" date="2016-11" db="UniProtKB">
        <authorList>
            <consortium name="WormBaseParasite"/>
        </authorList>
    </citation>
    <scope>IDENTIFICATION</scope>
</reference>
<evidence type="ECO:0000313" key="3">
    <source>
        <dbReference type="WBParaSite" id="Hba_18971"/>
    </source>
</evidence>
<accession>A0A1I7XNA6</accession>
<protein>
    <submittedName>
        <fullName evidence="3">HTH psq-type domain-containing protein</fullName>
    </submittedName>
</protein>
<dbReference type="WBParaSite" id="Hba_18971">
    <property type="protein sequence ID" value="Hba_18971"/>
    <property type="gene ID" value="Hba_18971"/>
</dbReference>
<evidence type="ECO:0000256" key="1">
    <source>
        <dbReference type="SAM" id="Phobius"/>
    </source>
</evidence>
<name>A0A1I7XNA6_HETBA</name>
<proteinExistence type="predicted"/>
<keyword evidence="1" id="KW-0472">Membrane</keyword>
<evidence type="ECO:0000313" key="2">
    <source>
        <dbReference type="Proteomes" id="UP000095283"/>
    </source>
</evidence>
<feature type="transmembrane region" description="Helical" evidence="1">
    <location>
        <begin position="157"/>
        <end position="178"/>
    </location>
</feature>